<sequence>MYFLVRWLWYGSLLAMFAPVGAGFVLATIDMEALLDMPSLPFFSVVVAGLVGLFAALALSNLVICKVCGRKALIVPDPDEPGGFHHPWSSRCSHCMAPLS</sequence>
<organism evidence="2">
    <name type="scientific">marine sediment metagenome</name>
    <dbReference type="NCBI Taxonomy" id="412755"/>
    <lineage>
        <taxon>unclassified sequences</taxon>
        <taxon>metagenomes</taxon>
        <taxon>ecological metagenomes</taxon>
    </lineage>
</organism>
<reference evidence="2" key="1">
    <citation type="journal article" date="2015" name="Nature">
        <title>Complex archaea that bridge the gap between prokaryotes and eukaryotes.</title>
        <authorList>
            <person name="Spang A."/>
            <person name="Saw J.H."/>
            <person name="Jorgensen S.L."/>
            <person name="Zaremba-Niedzwiedzka K."/>
            <person name="Martijn J."/>
            <person name="Lind A.E."/>
            <person name="van Eijk R."/>
            <person name="Schleper C."/>
            <person name="Guy L."/>
            <person name="Ettema T.J."/>
        </authorList>
    </citation>
    <scope>NUCLEOTIDE SEQUENCE</scope>
</reference>
<feature type="transmembrane region" description="Helical" evidence="1">
    <location>
        <begin position="7"/>
        <end position="29"/>
    </location>
</feature>
<feature type="transmembrane region" description="Helical" evidence="1">
    <location>
        <begin position="41"/>
        <end position="64"/>
    </location>
</feature>
<dbReference type="EMBL" id="LAZR01000167">
    <property type="protein sequence ID" value="KKN84776.1"/>
    <property type="molecule type" value="Genomic_DNA"/>
</dbReference>
<name>A0A0F9WFZ4_9ZZZZ</name>
<keyword evidence="1" id="KW-0812">Transmembrane</keyword>
<evidence type="ECO:0000256" key="1">
    <source>
        <dbReference type="SAM" id="Phobius"/>
    </source>
</evidence>
<proteinExistence type="predicted"/>
<gene>
    <name evidence="2" type="ORF">LCGC14_0285890</name>
</gene>
<protein>
    <submittedName>
        <fullName evidence="2">Uncharacterized protein</fullName>
    </submittedName>
</protein>
<keyword evidence="1" id="KW-1133">Transmembrane helix</keyword>
<comment type="caution">
    <text evidence="2">The sequence shown here is derived from an EMBL/GenBank/DDBJ whole genome shotgun (WGS) entry which is preliminary data.</text>
</comment>
<dbReference type="AlphaFoldDB" id="A0A0F9WFZ4"/>
<accession>A0A0F9WFZ4</accession>
<keyword evidence="1" id="KW-0472">Membrane</keyword>
<evidence type="ECO:0000313" key="2">
    <source>
        <dbReference type="EMBL" id="KKN84776.1"/>
    </source>
</evidence>